<keyword evidence="6 7" id="KW-0472">Membrane</keyword>
<keyword evidence="4 7" id="KW-0812">Transmembrane</keyword>
<dbReference type="Proteomes" id="UP000199382">
    <property type="component" value="Unassembled WGS sequence"/>
</dbReference>
<feature type="transmembrane region" description="Helical" evidence="7">
    <location>
        <begin position="331"/>
        <end position="350"/>
    </location>
</feature>
<dbReference type="GO" id="GO:0005886">
    <property type="term" value="C:plasma membrane"/>
    <property type="evidence" value="ECO:0007669"/>
    <property type="project" value="UniProtKB-SubCell"/>
</dbReference>
<feature type="transmembrane region" description="Helical" evidence="7">
    <location>
        <begin position="168"/>
        <end position="188"/>
    </location>
</feature>
<name>A0A1G9DAG4_9RHOB</name>
<evidence type="ECO:0000256" key="7">
    <source>
        <dbReference type="RuleBase" id="RU369079"/>
    </source>
</evidence>
<comment type="subcellular location">
    <subcellularLocation>
        <location evidence="1 7">Cell inner membrane</location>
        <topology evidence="1 7">Multi-pass membrane protein</topology>
    </subcellularLocation>
</comment>
<accession>A0A1G9DAG4</accession>
<feature type="transmembrane region" description="Helical" evidence="7">
    <location>
        <begin position="275"/>
        <end position="299"/>
    </location>
</feature>
<comment type="caution">
    <text evidence="7">Lacks conserved residue(s) required for the propagation of feature annotation.</text>
</comment>
<organism evidence="9 10">
    <name type="scientific">Aliiruegeria lutimaris</name>
    <dbReference type="NCBI Taxonomy" id="571298"/>
    <lineage>
        <taxon>Bacteria</taxon>
        <taxon>Pseudomonadati</taxon>
        <taxon>Pseudomonadota</taxon>
        <taxon>Alphaproteobacteria</taxon>
        <taxon>Rhodobacterales</taxon>
        <taxon>Roseobacteraceae</taxon>
        <taxon>Aliiruegeria</taxon>
    </lineage>
</organism>
<keyword evidence="7" id="KW-0813">Transport</keyword>
<dbReference type="PIRSF" id="PIRSF006066">
    <property type="entry name" value="HI0050"/>
    <property type="match status" value="1"/>
</dbReference>
<feature type="domain" description="TRAP C4-dicarboxylate transport system permease DctM subunit" evidence="8">
    <location>
        <begin position="6"/>
        <end position="414"/>
    </location>
</feature>
<dbReference type="PANTHER" id="PTHR33362:SF2">
    <property type="entry name" value="TRAP TRANSPORTER LARGE PERMEASE PROTEIN"/>
    <property type="match status" value="1"/>
</dbReference>
<dbReference type="OrthoDB" id="9790209at2"/>
<feature type="transmembrane region" description="Helical" evidence="7">
    <location>
        <begin position="238"/>
        <end position="254"/>
    </location>
</feature>
<dbReference type="EMBL" id="FNEK01000046">
    <property type="protein sequence ID" value="SDK60785.1"/>
    <property type="molecule type" value="Genomic_DNA"/>
</dbReference>
<evidence type="ECO:0000256" key="6">
    <source>
        <dbReference type="ARBA" id="ARBA00023136"/>
    </source>
</evidence>
<feature type="transmembrane region" description="Helical" evidence="7">
    <location>
        <begin position="45"/>
        <end position="63"/>
    </location>
</feature>
<comment type="similarity">
    <text evidence="7">Belongs to the TRAP transporter large permease family.</text>
</comment>
<feature type="transmembrane region" description="Helical" evidence="7">
    <location>
        <begin position="390"/>
        <end position="411"/>
    </location>
</feature>
<evidence type="ECO:0000313" key="10">
    <source>
        <dbReference type="Proteomes" id="UP000199382"/>
    </source>
</evidence>
<feature type="transmembrane region" description="Helical" evidence="7">
    <location>
        <begin position="305"/>
        <end position="324"/>
    </location>
</feature>
<feature type="transmembrane region" description="Helical" evidence="7">
    <location>
        <begin position="356"/>
        <end position="378"/>
    </location>
</feature>
<dbReference type="PANTHER" id="PTHR33362">
    <property type="entry name" value="SIALIC ACID TRAP TRANSPORTER PERMEASE PROTEIN SIAT-RELATED"/>
    <property type="match status" value="1"/>
</dbReference>
<dbReference type="GO" id="GO:0022857">
    <property type="term" value="F:transmembrane transporter activity"/>
    <property type="evidence" value="ECO:0007669"/>
    <property type="project" value="UniProtKB-UniRule"/>
</dbReference>
<keyword evidence="2" id="KW-1003">Cell membrane</keyword>
<evidence type="ECO:0000256" key="4">
    <source>
        <dbReference type="ARBA" id="ARBA00022692"/>
    </source>
</evidence>
<dbReference type="RefSeq" id="WP_093160376.1">
    <property type="nucleotide sequence ID" value="NZ_FNEK01000046.1"/>
</dbReference>
<dbReference type="InterPro" id="IPR010656">
    <property type="entry name" value="DctM"/>
</dbReference>
<dbReference type="NCBIfam" id="TIGR00786">
    <property type="entry name" value="dctM"/>
    <property type="match status" value="1"/>
</dbReference>
<evidence type="ECO:0000313" key="9">
    <source>
        <dbReference type="EMBL" id="SDK60785.1"/>
    </source>
</evidence>
<evidence type="ECO:0000259" key="8">
    <source>
        <dbReference type="Pfam" id="PF06808"/>
    </source>
</evidence>
<dbReference type="Pfam" id="PF06808">
    <property type="entry name" value="DctM"/>
    <property type="match status" value="1"/>
</dbReference>
<keyword evidence="10" id="KW-1185">Reference proteome</keyword>
<proteinExistence type="inferred from homology"/>
<feature type="transmembrane region" description="Helical" evidence="7">
    <location>
        <begin position="132"/>
        <end position="156"/>
    </location>
</feature>
<dbReference type="InterPro" id="IPR004681">
    <property type="entry name" value="TRAP_DctM"/>
</dbReference>
<reference evidence="9 10" key="1">
    <citation type="submission" date="2016-10" db="EMBL/GenBank/DDBJ databases">
        <authorList>
            <person name="de Groot N.N."/>
        </authorList>
    </citation>
    <scope>NUCLEOTIDE SEQUENCE [LARGE SCALE GENOMIC DNA]</scope>
    <source>
        <strain evidence="9 10">DSM 25294</strain>
    </source>
</reference>
<comment type="function">
    <text evidence="7">Part of the tripartite ATP-independent periplasmic (TRAP) transport system.</text>
</comment>
<dbReference type="AlphaFoldDB" id="A0A1G9DAG4"/>
<keyword evidence="3 7" id="KW-0997">Cell inner membrane</keyword>
<feature type="transmembrane region" description="Helical" evidence="7">
    <location>
        <begin position="99"/>
        <end position="120"/>
    </location>
</feature>
<dbReference type="STRING" id="571298.SAMN04488026_104627"/>
<evidence type="ECO:0000256" key="2">
    <source>
        <dbReference type="ARBA" id="ARBA00022475"/>
    </source>
</evidence>
<evidence type="ECO:0000256" key="1">
    <source>
        <dbReference type="ARBA" id="ARBA00004429"/>
    </source>
</evidence>
<keyword evidence="5 7" id="KW-1133">Transmembrane helix</keyword>
<gene>
    <name evidence="9" type="ORF">SAMN04488026_104627</name>
</gene>
<protein>
    <recommendedName>
        <fullName evidence="7">TRAP transporter large permease protein</fullName>
    </recommendedName>
</protein>
<comment type="subunit">
    <text evidence="7">The complex comprises the extracytoplasmic solute receptor protein and the two transmembrane proteins.</text>
</comment>
<sequence length="423" mass="44603">MIAMAIVFVVTLLLGVPIVFSLGLAGAVGLWALDLDLLTVPTRLFTGMDNFVLLAAPFYILAGEIMNRGGITERLIRLAGLITRGVPGGTAYANVSSSVLFAGISGAAVADTAALGQVFINGMPKEGYDKNYAAAVTIASSIIGPIIPPSVIMIIYASVTRLSVIDLFVAGVIPGILLAAAMWMVIYFQARGDRLPRSQIRIERHEIPVMIRDGALVLGLPGIIVGGTLLGVFTATEAGGVAVLYALVVSAFIFRTIDLREFWDSLKRAARMTATIYLIIAAATIVSYVLTIGGIGMAVQEFASQFAGSPVTFLIVLSAVLLVVGTFLEPGAAIVLIVPVLMPVTNAMGIDPMQLGMVIILTLTLGLITPPVGVCLFVACRIANSPVLRIFRAVLPFLIVELVVVLLLILFPQLSAFLPAMLR</sequence>
<evidence type="ECO:0000256" key="5">
    <source>
        <dbReference type="ARBA" id="ARBA00022989"/>
    </source>
</evidence>
<evidence type="ECO:0000256" key="3">
    <source>
        <dbReference type="ARBA" id="ARBA00022519"/>
    </source>
</evidence>